<reference evidence="5" key="1">
    <citation type="submission" date="2016-04" db="EMBL/GenBank/DDBJ databases">
        <authorList>
            <person name="Evans L.H."/>
            <person name="Alamgir A."/>
            <person name="Owens N."/>
            <person name="Weber N.D."/>
            <person name="Virtaneva K."/>
            <person name="Barbian K."/>
            <person name="Babar A."/>
            <person name="Rosenke K."/>
        </authorList>
    </citation>
    <scope>NUCLEOTIDE SEQUENCE [LARGE SCALE GENOMIC DNA]</scope>
    <source>
        <strain evidence="5">CBS 101.48</strain>
    </source>
</reference>
<dbReference type="SMART" id="SM00184">
    <property type="entry name" value="RING"/>
    <property type="match status" value="1"/>
</dbReference>
<feature type="transmembrane region" description="Helical" evidence="3">
    <location>
        <begin position="226"/>
        <end position="243"/>
    </location>
</feature>
<evidence type="ECO:0000313" key="5">
    <source>
        <dbReference type="EMBL" id="SAM01416.1"/>
    </source>
</evidence>
<feature type="domain" description="RING-type" evidence="4">
    <location>
        <begin position="386"/>
        <end position="427"/>
    </location>
</feature>
<keyword evidence="3" id="KW-1133">Transmembrane helix</keyword>
<feature type="transmembrane region" description="Helical" evidence="3">
    <location>
        <begin position="112"/>
        <end position="130"/>
    </location>
</feature>
<dbReference type="Proteomes" id="UP000078561">
    <property type="component" value="Unassembled WGS sequence"/>
</dbReference>
<dbReference type="AlphaFoldDB" id="A0A163JHW5"/>
<dbReference type="PANTHER" id="PTHR46225:SF19">
    <property type="entry name" value="RING-TYPE DOMAIN-CONTAINING PROTEIN"/>
    <property type="match status" value="1"/>
</dbReference>
<dbReference type="OMA" id="CHSDNRV"/>
<dbReference type="SUPFAM" id="SSF57850">
    <property type="entry name" value="RING/U-box"/>
    <property type="match status" value="1"/>
</dbReference>
<gene>
    <name evidence="5" type="primary">ABSGL_07157.1 scaffold 8717</name>
</gene>
<organism evidence="5">
    <name type="scientific">Absidia glauca</name>
    <name type="common">Pin mould</name>
    <dbReference type="NCBI Taxonomy" id="4829"/>
    <lineage>
        <taxon>Eukaryota</taxon>
        <taxon>Fungi</taxon>
        <taxon>Fungi incertae sedis</taxon>
        <taxon>Mucoromycota</taxon>
        <taxon>Mucoromycotina</taxon>
        <taxon>Mucoromycetes</taxon>
        <taxon>Mucorales</taxon>
        <taxon>Cunninghamellaceae</taxon>
        <taxon>Absidia</taxon>
    </lineage>
</organism>
<feature type="compositionally biased region" description="Polar residues" evidence="2">
    <location>
        <begin position="203"/>
        <end position="213"/>
    </location>
</feature>
<dbReference type="GO" id="GO:0008270">
    <property type="term" value="F:zinc ion binding"/>
    <property type="evidence" value="ECO:0007669"/>
    <property type="project" value="UniProtKB-KW"/>
</dbReference>
<dbReference type="Pfam" id="PF13639">
    <property type="entry name" value="zf-RING_2"/>
    <property type="match status" value="1"/>
</dbReference>
<dbReference type="InterPro" id="IPR013083">
    <property type="entry name" value="Znf_RING/FYVE/PHD"/>
</dbReference>
<evidence type="ECO:0000259" key="4">
    <source>
        <dbReference type="PROSITE" id="PS50089"/>
    </source>
</evidence>
<dbReference type="STRING" id="4829.A0A163JHW5"/>
<feature type="compositionally biased region" description="Polar residues" evidence="2">
    <location>
        <begin position="1"/>
        <end position="25"/>
    </location>
</feature>
<proteinExistence type="predicted"/>
<keyword evidence="1" id="KW-0479">Metal-binding</keyword>
<accession>A0A163JHW5</accession>
<feature type="region of interest" description="Disordered" evidence="2">
    <location>
        <begin position="1"/>
        <end position="52"/>
    </location>
</feature>
<evidence type="ECO:0000256" key="2">
    <source>
        <dbReference type="SAM" id="MobiDB-lite"/>
    </source>
</evidence>
<keyword evidence="3" id="KW-0472">Membrane</keyword>
<dbReference type="InterPro" id="IPR001841">
    <property type="entry name" value="Znf_RING"/>
</dbReference>
<sequence length="449" mass="50103">MHTATTNNNTVDPGASSNGRVTQTQTPPPSIPNNTHRHQQRQRQQTSVYTSPSSRTVRTNWIAFMRLSWQRISRTSKVIIGITSLISMAEIVITIVMLILGRGEQCDKPLDMYLIVFVIRLGFSMPLTLYQHLWPSGYNADNIEPTGTESASSTTASRSIETAAAIRDGRSSTTTSTSPSHTDQTTTESTDHTPSHSAEPAPRQQQQENSNRASVSRSWIDRVKSFLDLVSILWFIVGNYFIFTASAQCHHDAKYLFYTTMTWILLGYFLVLIPLLLCAVVIFCLPCLIVAMRTMNIDYTTGMVGANKTEIQSIPIYKFRSAASSREHGPAASPIPSASPSTPPAPSKPKKHGILALFPSRTSNHQDTDEEAAFDDWTTDPEDASCTICLSDYEDGDLICNLRCNHHFHKDCVCEWLALNFKCPLCQRDFRRGRADDEEEDKTDSDHST</sequence>
<keyword evidence="1" id="KW-0862">Zinc</keyword>
<evidence type="ECO:0000313" key="6">
    <source>
        <dbReference type="Proteomes" id="UP000078561"/>
    </source>
</evidence>
<dbReference type="OrthoDB" id="8062037at2759"/>
<feature type="compositionally biased region" description="Low complexity" evidence="2">
    <location>
        <begin position="330"/>
        <end position="340"/>
    </location>
</feature>
<keyword evidence="3" id="KW-0812">Transmembrane</keyword>
<evidence type="ECO:0000256" key="1">
    <source>
        <dbReference type="PROSITE-ProRule" id="PRU00175"/>
    </source>
</evidence>
<keyword evidence="1" id="KW-0863">Zinc-finger</keyword>
<name>A0A163JHW5_ABSGL</name>
<dbReference type="InParanoid" id="A0A163JHW5"/>
<dbReference type="PROSITE" id="PS50089">
    <property type="entry name" value="ZF_RING_2"/>
    <property type="match status" value="1"/>
</dbReference>
<keyword evidence="6" id="KW-1185">Reference proteome</keyword>
<feature type="region of interest" description="Disordered" evidence="2">
    <location>
        <begin position="164"/>
        <end position="213"/>
    </location>
</feature>
<dbReference type="PANTHER" id="PTHR46225">
    <property type="entry name" value="C3H4 TYPE ZINC FINGER PROTEIN"/>
    <property type="match status" value="1"/>
</dbReference>
<feature type="region of interest" description="Disordered" evidence="2">
    <location>
        <begin position="327"/>
        <end position="351"/>
    </location>
</feature>
<feature type="transmembrane region" description="Helical" evidence="3">
    <location>
        <begin position="78"/>
        <end position="100"/>
    </location>
</feature>
<feature type="transmembrane region" description="Helical" evidence="3">
    <location>
        <begin position="263"/>
        <end position="291"/>
    </location>
</feature>
<dbReference type="EMBL" id="LT553527">
    <property type="protein sequence ID" value="SAM01416.1"/>
    <property type="molecule type" value="Genomic_DNA"/>
</dbReference>
<feature type="compositionally biased region" description="Low complexity" evidence="2">
    <location>
        <begin position="164"/>
        <end position="188"/>
    </location>
</feature>
<protein>
    <recommendedName>
        <fullName evidence="4">RING-type domain-containing protein</fullName>
    </recommendedName>
</protein>
<evidence type="ECO:0000256" key="3">
    <source>
        <dbReference type="SAM" id="Phobius"/>
    </source>
</evidence>
<dbReference type="Gene3D" id="3.30.40.10">
    <property type="entry name" value="Zinc/RING finger domain, C3HC4 (zinc finger)"/>
    <property type="match status" value="1"/>
</dbReference>